<dbReference type="InterPro" id="IPR005475">
    <property type="entry name" value="Transketolase-like_Pyr-bd"/>
</dbReference>
<dbReference type="EC" id="1.2.4.4" evidence="5"/>
<evidence type="ECO:0000256" key="3">
    <source>
        <dbReference type="ARBA" id="ARBA00023052"/>
    </source>
</evidence>
<dbReference type="Pfam" id="PF02779">
    <property type="entry name" value="Transket_pyr"/>
    <property type="match status" value="1"/>
</dbReference>
<dbReference type="PANTHER" id="PTHR43257">
    <property type="entry name" value="PYRUVATE DEHYDROGENASE E1 COMPONENT BETA SUBUNIT"/>
    <property type="match status" value="1"/>
</dbReference>
<dbReference type="PANTHER" id="PTHR43257:SF2">
    <property type="entry name" value="PYRUVATE DEHYDROGENASE E1 COMPONENT SUBUNIT BETA"/>
    <property type="match status" value="1"/>
</dbReference>
<evidence type="ECO:0000259" key="4">
    <source>
        <dbReference type="SMART" id="SM00861"/>
    </source>
</evidence>
<organism evidence="5">
    <name type="scientific">Candidatus Atribacter allofermentans</name>
    <dbReference type="NCBI Taxonomy" id="1852833"/>
    <lineage>
        <taxon>Bacteria</taxon>
        <taxon>Pseudomonadati</taxon>
        <taxon>Atribacterota</taxon>
        <taxon>Atribacteria</taxon>
        <taxon>Atribacterales</taxon>
        <taxon>Atribacteraceae</taxon>
        <taxon>Atribacter</taxon>
    </lineage>
</organism>
<name>A0A1V5SKA2_9BACT</name>
<sequence length="325" mass="35611">MRQITYREAIHEVLDYELETNPDVFLLGEDIGPLGGAFSVTKGLWEKFGNERVRNTPLSEIAIVGAATGAASVGKRPIAEIMFCDFLFVAGDQLVNQTPKMRFMFGDQCQLPLVIRTTIGAGQSAAAQHSQSLEGMLAHIPGFITVVPSTPYDVKGLLKTAIEDNNPVLFYEHKGLYNLKGDVPKEMYSIPFGVADVKRTGSDVTIIATAETIHKSLRVAERLQNEGVSIEVVDPRTLVPLDIETLVHSVKKTHRAVIVHEAHLSYGPGAEIAARLADEAFDYLDAPIKRVGAKDIPIPMAPHLESYVIPQEDDIEKAVRSVINF</sequence>
<dbReference type="CDD" id="cd07036">
    <property type="entry name" value="TPP_PYR_E1-PDHc-beta_like"/>
    <property type="match status" value="1"/>
</dbReference>
<dbReference type="EMBL" id="MWBQ01000197">
    <property type="protein sequence ID" value="OQA54764.1"/>
    <property type="molecule type" value="Genomic_DNA"/>
</dbReference>
<protein>
    <submittedName>
        <fullName evidence="5">2-oxoisovalerate dehydrogenase subunit beta</fullName>
        <ecNumber evidence="5">1.2.4.4</ecNumber>
    </submittedName>
</protein>
<dbReference type="NCBIfam" id="NF006667">
    <property type="entry name" value="PRK09212.1"/>
    <property type="match status" value="1"/>
</dbReference>
<dbReference type="SUPFAM" id="SSF52922">
    <property type="entry name" value="TK C-terminal domain-like"/>
    <property type="match status" value="1"/>
</dbReference>
<feature type="domain" description="Transketolase-like pyrimidine-binding" evidence="4">
    <location>
        <begin position="4"/>
        <end position="179"/>
    </location>
</feature>
<dbReference type="Pfam" id="PF02780">
    <property type="entry name" value="Transketolase_C"/>
    <property type="match status" value="1"/>
</dbReference>
<accession>A0A1V5SKA2</accession>
<reference evidence="5" key="1">
    <citation type="submission" date="2017-02" db="EMBL/GenBank/DDBJ databases">
        <title>Delving into the versatile metabolic prowess of the omnipresent phylum Bacteroidetes.</title>
        <authorList>
            <person name="Nobu M.K."/>
            <person name="Mei R."/>
            <person name="Narihiro T."/>
            <person name="Kuroda K."/>
            <person name="Liu W.-T."/>
        </authorList>
    </citation>
    <scope>NUCLEOTIDE SEQUENCE</scope>
    <source>
        <strain evidence="5">ADurb.Bin276</strain>
    </source>
</reference>
<proteinExistence type="predicted"/>
<dbReference type="SUPFAM" id="SSF52518">
    <property type="entry name" value="Thiamin diphosphate-binding fold (THDP-binding)"/>
    <property type="match status" value="1"/>
</dbReference>
<dbReference type="Proteomes" id="UP000485569">
    <property type="component" value="Unassembled WGS sequence"/>
</dbReference>
<keyword evidence="3" id="KW-0786">Thiamine pyrophosphate</keyword>
<evidence type="ECO:0000256" key="2">
    <source>
        <dbReference type="ARBA" id="ARBA00023002"/>
    </source>
</evidence>
<comment type="caution">
    <text evidence="5">The sequence shown here is derived from an EMBL/GenBank/DDBJ whole genome shotgun (WGS) entry which is preliminary data.</text>
</comment>
<dbReference type="Gene3D" id="3.40.50.920">
    <property type="match status" value="1"/>
</dbReference>
<gene>
    <name evidence="5" type="primary">bfmBAB_3</name>
    <name evidence="5" type="ORF">BWY41_01908</name>
</gene>
<dbReference type="FunFam" id="3.40.50.970:FF:000001">
    <property type="entry name" value="Pyruvate dehydrogenase E1 beta subunit"/>
    <property type="match status" value="1"/>
</dbReference>
<dbReference type="InterPro" id="IPR033248">
    <property type="entry name" value="Transketolase_C"/>
</dbReference>
<dbReference type="AlphaFoldDB" id="A0A1V5SKA2"/>
<keyword evidence="2 5" id="KW-0560">Oxidoreductase</keyword>
<dbReference type="InterPro" id="IPR029061">
    <property type="entry name" value="THDP-binding"/>
</dbReference>
<evidence type="ECO:0000313" key="5">
    <source>
        <dbReference type="EMBL" id="OQA54764.1"/>
    </source>
</evidence>
<dbReference type="FunFam" id="3.40.50.920:FF:000001">
    <property type="entry name" value="Pyruvate dehydrogenase E1 beta subunit"/>
    <property type="match status" value="1"/>
</dbReference>
<dbReference type="InterPro" id="IPR009014">
    <property type="entry name" value="Transketo_C/PFOR_II"/>
</dbReference>
<dbReference type="Gene3D" id="3.40.50.970">
    <property type="match status" value="1"/>
</dbReference>
<evidence type="ECO:0000256" key="1">
    <source>
        <dbReference type="ARBA" id="ARBA00001964"/>
    </source>
</evidence>
<comment type="cofactor">
    <cofactor evidence="1">
        <name>thiamine diphosphate</name>
        <dbReference type="ChEBI" id="CHEBI:58937"/>
    </cofactor>
</comment>
<dbReference type="GO" id="GO:0003863">
    <property type="term" value="F:branched-chain 2-oxo acid dehydrogenase activity"/>
    <property type="evidence" value="ECO:0007669"/>
    <property type="project" value="UniProtKB-EC"/>
</dbReference>
<dbReference type="SMART" id="SM00861">
    <property type="entry name" value="Transket_pyr"/>
    <property type="match status" value="1"/>
</dbReference>